<dbReference type="Proteomes" id="UP000014983">
    <property type="component" value="Chromosome"/>
</dbReference>
<dbReference type="KEGG" id="sdi:SDIMI_v3c03790"/>
<evidence type="ECO:0000256" key="1">
    <source>
        <dbReference type="SAM" id="Coils"/>
    </source>
</evidence>
<accession>S5MEC2</accession>
<protein>
    <submittedName>
        <fullName evidence="3">Uncharacterized protein</fullName>
    </submittedName>
</protein>
<dbReference type="InParanoid" id="S5MEC2"/>
<organism evidence="3 4">
    <name type="scientific">Spiroplasma diminutum CUAS-1</name>
    <dbReference type="NCBI Taxonomy" id="1276221"/>
    <lineage>
        <taxon>Bacteria</taxon>
        <taxon>Bacillati</taxon>
        <taxon>Mycoplasmatota</taxon>
        <taxon>Mollicutes</taxon>
        <taxon>Entomoplasmatales</taxon>
        <taxon>Spiroplasmataceae</taxon>
        <taxon>Spiroplasma</taxon>
    </lineage>
</organism>
<feature type="coiled-coil region" evidence="1">
    <location>
        <begin position="363"/>
        <end position="405"/>
    </location>
</feature>
<dbReference type="OrthoDB" id="388193at2"/>
<sequence>MQIKKIIAKNFLNPGEQMFSFNEDHILTRGTFYNPNEIIKINKLLNGSWIESTMSFEKYYPKFARKLSGNAMDFQIDALFFLNDKELKELNRILKSLGMLRDLKSKAYYYSIKCIYPHIFPIVSLVPAEFKNEKVIGIGNHYDKFFKSNLNKRDILTTMGINAVGKLREKFFEYKKFEVKEEEKEIYNRYLDVIKSTYRYDEEFIKKLGQAIYNIDDGDIINYADEVEFFLRNDHFKNFLDTIPLLREDEMIREDFAKLLFDVYLVDLKWIYSVKTGNNIVEIRNNIYKNNCEKALYSKELLEFFKTKLTLDKDIFDYSVSINHFQDNLDDSLIYNGESHFEKILEKGSEKTKFVEIKKANEKKEIIAKVKKIKEDQKAKEKERKDNFKREVKFLKAKNEQEKKELLKNFKEGSLPEKKQEKKADSKPKKADSKAKKADSKAKKPVTKKKK</sequence>
<dbReference type="EMBL" id="CP005076">
    <property type="protein sequence ID" value="AGR42083.1"/>
    <property type="molecule type" value="Genomic_DNA"/>
</dbReference>
<dbReference type="STRING" id="1276221.SDIMI_v3c03790"/>
<dbReference type="RefSeq" id="WP_020836316.1">
    <property type="nucleotide sequence ID" value="NC_021833.1"/>
</dbReference>
<dbReference type="AlphaFoldDB" id="S5MEC2"/>
<reference evidence="3 4" key="1">
    <citation type="journal article" date="2013" name="Genome Biol. Evol.">
        <title>Comparison of metabolic capacities and inference of gene content evolution in mosquito-associated Spiroplasma diminutum and S. taiwanense.</title>
        <authorList>
            <person name="Lo W.S."/>
            <person name="Ku C."/>
            <person name="Chen L.L."/>
            <person name="Chang T.H."/>
            <person name="Kuo C.H."/>
        </authorList>
    </citation>
    <scope>NUCLEOTIDE SEQUENCE [LARGE SCALE GENOMIC DNA]</scope>
    <source>
        <strain evidence="3">CUAS-1</strain>
    </source>
</reference>
<evidence type="ECO:0000313" key="3">
    <source>
        <dbReference type="EMBL" id="AGR42083.1"/>
    </source>
</evidence>
<keyword evidence="4" id="KW-1185">Reference proteome</keyword>
<feature type="region of interest" description="Disordered" evidence="2">
    <location>
        <begin position="405"/>
        <end position="451"/>
    </location>
</feature>
<gene>
    <name evidence="3" type="ORF">SDIMI_v3c03790</name>
</gene>
<evidence type="ECO:0000256" key="2">
    <source>
        <dbReference type="SAM" id="MobiDB-lite"/>
    </source>
</evidence>
<dbReference type="PATRIC" id="fig|1276221.3.peg.376"/>
<proteinExistence type="predicted"/>
<evidence type="ECO:0000313" key="4">
    <source>
        <dbReference type="Proteomes" id="UP000014983"/>
    </source>
</evidence>
<dbReference type="HOGENOM" id="CLU_047559_0_0_14"/>
<keyword evidence="1" id="KW-0175">Coiled coil</keyword>
<feature type="compositionally biased region" description="Basic and acidic residues" evidence="2">
    <location>
        <begin position="405"/>
        <end position="442"/>
    </location>
</feature>
<name>S5MEC2_9MOLU</name>